<sequence length="337" mass="38329">MITIKEIADQLGVSATTVSNVLNGRARKMSQETRQRVEEALLRNHYVKEKKNNRGEPQHHLVAVYICLGKKKHVLTDPFCGSLLEGIDRELRKYDRAMVCGTVDDNESFAKVLQNSNLEGAILLGCEAEFCTALVHQIPIPIVFVDSYGEGFDNIGLEDYEGGYEMTSYLIGQGHRKIAFFGDQQPPMGSNLYRFRGLQKAMEEHKLEVDKDDYFYLPQHDNYRHEVLRQFAQNVKESGYTAAFFTSDFLANEAISIFYSQGISVPEDLSVSGFDDNIYARLSRPMLTTVRQKPEEKGKEAVGLLMRRIYGEEVPVGRMRLPTELIVRESVRNLADR</sequence>
<evidence type="ECO:0000259" key="4">
    <source>
        <dbReference type="PROSITE" id="PS50932"/>
    </source>
</evidence>
<dbReference type="InterPro" id="IPR028082">
    <property type="entry name" value="Peripla_BP_I"/>
</dbReference>
<keyword evidence="6" id="KW-1185">Reference proteome</keyword>
<organism evidence="5 6">
    <name type="scientific">Blautia faecicola</name>
    <dbReference type="NCBI Taxonomy" id="2509240"/>
    <lineage>
        <taxon>Bacteria</taxon>
        <taxon>Bacillati</taxon>
        <taxon>Bacillota</taxon>
        <taxon>Clostridia</taxon>
        <taxon>Lachnospirales</taxon>
        <taxon>Lachnospiraceae</taxon>
        <taxon>Blautia</taxon>
    </lineage>
</organism>
<evidence type="ECO:0000256" key="2">
    <source>
        <dbReference type="ARBA" id="ARBA00023125"/>
    </source>
</evidence>
<dbReference type="PANTHER" id="PTHR30146">
    <property type="entry name" value="LACI-RELATED TRANSCRIPTIONAL REPRESSOR"/>
    <property type="match status" value="1"/>
</dbReference>
<proteinExistence type="predicted"/>
<dbReference type="PROSITE" id="PS50932">
    <property type="entry name" value="HTH_LACI_2"/>
    <property type="match status" value="1"/>
</dbReference>
<evidence type="ECO:0000313" key="6">
    <source>
        <dbReference type="Proteomes" id="UP000290106"/>
    </source>
</evidence>
<name>A0A4Q1RJ27_9FIRM</name>
<keyword evidence="1" id="KW-0805">Transcription regulation</keyword>
<dbReference type="InterPro" id="IPR046335">
    <property type="entry name" value="LacI/GalR-like_sensor"/>
</dbReference>
<dbReference type="Gene3D" id="3.40.50.2300">
    <property type="match status" value="2"/>
</dbReference>
<keyword evidence="2" id="KW-0238">DNA-binding</keyword>
<dbReference type="AlphaFoldDB" id="A0A4Q1RJ27"/>
<dbReference type="Proteomes" id="UP000290106">
    <property type="component" value="Unassembled WGS sequence"/>
</dbReference>
<feature type="domain" description="HTH lacI-type" evidence="4">
    <location>
        <begin position="2"/>
        <end position="47"/>
    </location>
</feature>
<accession>A0A4Q1RJ27</accession>
<dbReference type="Gene3D" id="1.10.260.40">
    <property type="entry name" value="lambda repressor-like DNA-binding domains"/>
    <property type="match status" value="1"/>
</dbReference>
<dbReference type="PANTHER" id="PTHR30146:SF24">
    <property type="entry name" value="XYLOSE OPERON REGULATORY PROTEIN"/>
    <property type="match status" value="1"/>
</dbReference>
<dbReference type="EMBL" id="SDKC01000001">
    <property type="protein sequence ID" value="RXS75723.1"/>
    <property type="molecule type" value="Genomic_DNA"/>
</dbReference>
<dbReference type="InterPro" id="IPR010982">
    <property type="entry name" value="Lambda_DNA-bd_dom_sf"/>
</dbReference>
<evidence type="ECO:0000256" key="3">
    <source>
        <dbReference type="ARBA" id="ARBA00023163"/>
    </source>
</evidence>
<comment type="caution">
    <text evidence="5">The sequence shown here is derived from an EMBL/GenBank/DDBJ whole genome shotgun (WGS) entry which is preliminary data.</text>
</comment>
<protein>
    <submittedName>
        <fullName evidence="5">LacI family transcriptional regulator</fullName>
    </submittedName>
</protein>
<reference evidence="5 6" key="1">
    <citation type="submission" date="2019-01" db="EMBL/GenBank/DDBJ databases">
        <title>Blautia sp. nov. KGMB01111 isolated human feces.</title>
        <authorList>
            <person name="Park J.-E."/>
            <person name="Kim J.-S."/>
            <person name="Park S.-H."/>
        </authorList>
    </citation>
    <scope>NUCLEOTIDE SEQUENCE [LARGE SCALE GENOMIC DNA]</scope>
    <source>
        <strain evidence="5 6">KGMB01111</strain>
    </source>
</reference>
<gene>
    <name evidence="5" type="ORF">ETP43_11215</name>
</gene>
<dbReference type="InterPro" id="IPR000843">
    <property type="entry name" value="HTH_LacI"/>
</dbReference>
<dbReference type="CDD" id="cd06267">
    <property type="entry name" value="PBP1_LacI_sugar_binding-like"/>
    <property type="match status" value="1"/>
</dbReference>
<dbReference type="SUPFAM" id="SSF53822">
    <property type="entry name" value="Periplasmic binding protein-like I"/>
    <property type="match status" value="1"/>
</dbReference>
<dbReference type="OrthoDB" id="9796186at2"/>
<evidence type="ECO:0000313" key="5">
    <source>
        <dbReference type="EMBL" id="RXS75723.1"/>
    </source>
</evidence>
<dbReference type="SMART" id="SM00354">
    <property type="entry name" value="HTH_LACI"/>
    <property type="match status" value="1"/>
</dbReference>
<evidence type="ECO:0000256" key="1">
    <source>
        <dbReference type="ARBA" id="ARBA00023015"/>
    </source>
</evidence>
<dbReference type="Pfam" id="PF00356">
    <property type="entry name" value="LacI"/>
    <property type="match status" value="1"/>
</dbReference>
<dbReference type="GO" id="GO:0000976">
    <property type="term" value="F:transcription cis-regulatory region binding"/>
    <property type="evidence" value="ECO:0007669"/>
    <property type="project" value="TreeGrafter"/>
</dbReference>
<dbReference type="SUPFAM" id="SSF47413">
    <property type="entry name" value="lambda repressor-like DNA-binding domains"/>
    <property type="match status" value="1"/>
</dbReference>
<dbReference type="GO" id="GO:0003700">
    <property type="term" value="F:DNA-binding transcription factor activity"/>
    <property type="evidence" value="ECO:0007669"/>
    <property type="project" value="TreeGrafter"/>
</dbReference>
<dbReference type="Pfam" id="PF13377">
    <property type="entry name" value="Peripla_BP_3"/>
    <property type="match status" value="1"/>
</dbReference>
<keyword evidence="3" id="KW-0804">Transcription</keyword>
<dbReference type="CDD" id="cd01392">
    <property type="entry name" value="HTH_LacI"/>
    <property type="match status" value="1"/>
</dbReference>